<sequence length="119" mass="12674">GRAVWRAAAAGDVRAARILCGGGRQWQPGSDGTPPLVEALRRRPLHKLNLLLRQVVHGTGPDPERLRPLAHGAAARWEREAARNTLQGATFARRAERGQLRGLSARALAGLLAAGPGEV</sequence>
<comment type="caution">
    <text evidence="1">The sequence shown here is derived from an EMBL/GenBank/DDBJ whole genome shotgun (WGS) entry which is preliminary data.</text>
</comment>
<evidence type="ECO:0000313" key="2">
    <source>
        <dbReference type="Proteomes" id="UP001189429"/>
    </source>
</evidence>
<gene>
    <name evidence="1" type="ORF">PCOR1329_LOCUS55960</name>
</gene>
<protein>
    <submittedName>
        <fullName evidence="1">Uncharacterized protein</fullName>
    </submittedName>
</protein>
<organism evidence="1 2">
    <name type="scientific">Prorocentrum cordatum</name>
    <dbReference type="NCBI Taxonomy" id="2364126"/>
    <lineage>
        <taxon>Eukaryota</taxon>
        <taxon>Sar</taxon>
        <taxon>Alveolata</taxon>
        <taxon>Dinophyceae</taxon>
        <taxon>Prorocentrales</taxon>
        <taxon>Prorocentraceae</taxon>
        <taxon>Prorocentrum</taxon>
    </lineage>
</organism>
<name>A0ABN9VCP5_9DINO</name>
<keyword evidence="2" id="KW-1185">Reference proteome</keyword>
<accession>A0ABN9VCP5</accession>
<reference evidence="1" key="1">
    <citation type="submission" date="2023-10" db="EMBL/GenBank/DDBJ databases">
        <authorList>
            <person name="Chen Y."/>
            <person name="Shah S."/>
            <person name="Dougan E. K."/>
            <person name="Thang M."/>
            <person name="Chan C."/>
        </authorList>
    </citation>
    <scope>NUCLEOTIDE SEQUENCE [LARGE SCALE GENOMIC DNA]</scope>
</reference>
<dbReference type="Proteomes" id="UP001189429">
    <property type="component" value="Unassembled WGS sequence"/>
</dbReference>
<feature type="non-terminal residue" evidence="1">
    <location>
        <position position="119"/>
    </location>
</feature>
<proteinExistence type="predicted"/>
<dbReference type="EMBL" id="CAUYUJ010016873">
    <property type="protein sequence ID" value="CAK0869693.1"/>
    <property type="molecule type" value="Genomic_DNA"/>
</dbReference>
<feature type="non-terminal residue" evidence="1">
    <location>
        <position position="1"/>
    </location>
</feature>
<evidence type="ECO:0000313" key="1">
    <source>
        <dbReference type="EMBL" id="CAK0869693.1"/>
    </source>
</evidence>